<feature type="transmembrane region" description="Helical" evidence="2">
    <location>
        <begin position="12"/>
        <end position="28"/>
    </location>
</feature>
<dbReference type="Proteomes" id="UP000034380">
    <property type="component" value="Unassembled WGS sequence"/>
</dbReference>
<dbReference type="EMBL" id="LCBQ01000008">
    <property type="protein sequence ID" value="KKS13779.1"/>
    <property type="molecule type" value="Genomic_DNA"/>
</dbReference>
<protein>
    <submittedName>
        <fullName evidence="4">Cell envelope-related transcriptional attenuator</fullName>
    </submittedName>
</protein>
<keyword evidence="2" id="KW-0812">Transmembrane</keyword>
<evidence type="ECO:0000256" key="2">
    <source>
        <dbReference type="SAM" id="Phobius"/>
    </source>
</evidence>
<dbReference type="PANTHER" id="PTHR33392">
    <property type="entry name" value="POLYISOPRENYL-TEICHOIC ACID--PEPTIDOGLYCAN TEICHOIC ACID TRANSFERASE TAGU"/>
    <property type="match status" value="1"/>
</dbReference>
<dbReference type="NCBIfam" id="TIGR00350">
    <property type="entry name" value="lytR_cpsA_psr"/>
    <property type="match status" value="1"/>
</dbReference>
<evidence type="ECO:0000256" key="1">
    <source>
        <dbReference type="ARBA" id="ARBA00006068"/>
    </source>
</evidence>
<name>A0A0G0WLZ0_9BACT</name>
<evidence type="ECO:0000313" key="4">
    <source>
        <dbReference type="EMBL" id="KKS13779.1"/>
    </source>
</evidence>
<gene>
    <name evidence="4" type="ORF">UU70_C0008G0002</name>
</gene>
<evidence type="ECO:0000259" key="3">
    <source>
        <dbReference type="Pfam" id="PF03816"/>
    </source>
</evidence>
<comment type="similarity">
    <text evidence="1">Belongs to the LytR/CpsA/Psr (LCP) family.</text>
</comment>
<dbReference type="Gene3D" id="3.40.630.190">
    <property type="entry name" value="LCP protein"/>
    <property type="match status" value="1"/>
</dbReference>
<dbReference type="PANTHER" id="PTHR33392:SF6">
    <property type="entry name" value="POLYISOPRENYL-TEICHOIC ACID--PEPTIDOGLYCAN TEICHOIC ACID TRANSFERASE TAGU"/>
    <property type="match status" value="1"/>
</dbReference>
<evidence type="ECO:0000313" key="5">
    <source>
        <dbReference type="Proteomes" id="UP000034380"/>
    </source>
</evidence>
<keyword evidence="2" id="KW-1133">Transmembrane helix</keyword>
<accession>A0A0G0WLZ0</accession>
<proteinExistence type="inferred from homology"/>
<comment type="caution">
    <text evidence="4">The sequence shown here is derived from an EMBL/GenBank/DDBJ whole genome shotgun (WGS) entry which is preliminary data.</text>
</comment>
<dbReference type="AlphaFoldDB" id="A0A0G0WLZ0"/>
<organism evidence="4 5">
    <name type="scientific">Candidatus Yanofskybacteria bacterium GW2011_GWA1_41_6</name>
    <dbReference type="NCBI Taxonomy" id="1619020"/>
    <lineage>
        <taxon>Bacteria</taxon>
        <taxon>Candidatus Yanofskyibacteriota</taxon>
    </lineage>
</organism>
<dbReference type="InterPro" id="IPR050922">
    <property type="entry name" value="LytR/CpsA/Psr_CW_biosynth"/>
</dbReference>
<dbReference type="InterPro" id="IPR004474">
    <property type="entry name" value="LytR_CpsA_psr"/>
</dbReference>
<dbReference type="Pfam" id="PF03816">
    <property type="entry name" value="LytR_cpsA_psr"/>
    <property type="match status" value="1"/>
</dbReference>
<feature type="domain" description="Cell envelope-related transcriptional attenuator" evidence="3">
    <location>
        <begin position="90"/>
        <end position="239"/>
    </location>
</feature>
<reference evidence="4 5" key="1">
    <citation type="journal article" date="2015" name="Nature">
        <title>rRNA introns, odd ribosomes, and small enigmatic genomes across a large radiation of phyla.</title>
        <authorList>
            <person name="Brown C.T."/>
            <person name="Hug L.A."/>
            <person name="Thomas B.C."/>
            <person name="Sharon I."/>
            <person name="Castelle C.J."/>
            <person name="Singh A."/>
            <person name="Wilkins M.J."/>
            <person name="Williams K.H."/>
            <person name="Banfield J.F."/>
        </authorList>
    </citation>
    <scope>NUCLEOTIDE SEQUENCE [LARGE SCALE GENOMIC DNA]</scope>
</reference>
<keyword evidence="2" id="KW-0472">Membrane</keyword>
<sequence>MKIFSLIYRIRYVLILVIIVAGLLYLNATKYQINIFNPFATRDDVQPLPIVTPDPDYVMPEKESNRLDILILGIRGENDPDAASGGPLLTDSIQIFSYDKTTKKSSLISVPRDLFVTIHDQKKDKINSAYEYGLSHSPNGLQFIKDKFSQITGVYIDQVIIFDFSSFKELIDELGGVDVTLMVPFTETQQWGASFSLPVGLNHLDGQSALYYARSRYTSSDFDRSRRQQQIMFAIKDKLLELNFLSNPAKSFSILNLIRNDIKTDIGVWNISELINLANQVKLDQIKRSVISTENFLVDAKDNGAYIYHYCKL</sequence>